<evidence type="ECO:0000313" key="8">
    <source>
        <dbReference type="RefSeq" id="XP_003748637.1"/>
    </source>
</evidence>
<dbReference type="RefSeq" id="XP_003748637.1">
    <property type="nucleotide sequence ID" value="XM_003748589.1"/>
</dbReference>
<evidence type="ECO:0000259" key="6">
    <source>
        <dbReference type="Pfam" id="PF15982"/>
    </source>
</evidence>
<evidence type="ECO:0000256" key="5">
    <source>
        <dbReference type="ARBA" id="ARBA00023136"/>
    </source>
</evidence>
<dbReference type="GO" id="GO:0012505">
    <property type="term" value="C:endomembrane system"/>
    <property type="evidence" value="ECO:0007669"/>
    <property type="project" value="UniProtKB-SubCell"/>
</dbReference>
<comment type="similarity">
    <text evidence="2">Belongs to the TMEM135 family.</text>
</comment>
<dbReference type="Pfam" id="PF15982">
    <property type="entry name" value="TMEM135_C_rich"/>
    <property type="match status" value="1"/>
</dbReference>
<name>A0AAJ6QZ49_9ACAR</name>
<keyword evidence="7" id="KW-1185">Reference proteome</keyword>
<dbReference type="InterPro" id="IPR026749">
    <property type="entry name" value="Tmem135"/>
</dbReference>
<dbReference type="KEGG" id="goe:100901184"/>
<proteinExistence type="inferred from homology"/>
<dbReference type="PANTHER" id="PTHR12459:SF15">
    <property type="entry name" value="TRANSMEMBRANE PROTEIN 135"/>
    <property type="match status" value="1"/>
</dbReference>
<comment type="subcellular location">
    <subcellularLocation>
        <location evidence="1">Endomembrane system</location>
        <topology evidence="1">Multi-pass membrane protein</topology>
    </subcellularLocation>
</comment>
<evidence type="ECO:0000313" key="7">
    <source>
        <dbReference type="Proteomes" id="UP000694867"/>
    </source>
</evidence>
<protein>
    <submittedName>
        <fullName evidence="8">Transmembrane protein 135-like</fullName>
    </submittedName>
</protein>
<dbReference type="InterPro" id="IPR031926">
    <property type="entry name" value="TMEM135_N"/>
</dbReference>
<accession>A0AAJ6QZ49</accession>
<keyword evidence="3" id="KW-0812">Transmembrane</keyword>
<dbReference type="Proteomes" id="UP000694867">
    <property type="component" value="Unplaced"/>
</dbReference>
<dbReference type="PANTHER" id="PTHR12459">
    <property type="entry name" value="TRANSMEMBRANE PROTEIN 135-RELATED"/>
    <property type="match status" value="1"/>
</dbReference>
<evidence type="ECO:0000256" key="1">
    <source>
        <dbReference type="ARBA" id="ARBA00004127"/>
    </source>
</evidence>
<gene>
    <name evidence="8" type="primary">LOC100901184</name>
</gene>
<keyword evidence="5" id="KW-0472">Membrane</keyword>
<dbReference type="GeneID" id="100901184"/>
<sequence length="430" mass="47683">MSVLSKFRTIPYNCYEIAHPTVESCADLSLNALTAAFRRSITLYGTIFIIQRVISGRFGWADILRTIPKALQSSMFVTVNIYLFISLTCQQSRILKKFSLMTPLNSALLSSLLAIHLEVPARRRLLAVYMMDIATETAYESMCLHTNFKPIPYFPVFLYAASMAAHFHRATSSRDLLVRGLGFLIGQRSDHSIDSQPAVETQAAPGLWASLKARLSPSSHDCTSNSCVHHAARSGIRGLVSGYLLSVIISLPGLLRGSSPNKESAIRLGAFLAVTSAGTSGIQCLLQKSSLCRTSLSAKTRLTIAVFVSSLSIAIYPSRRIALHIFWRTLASYLKFDSVPYPLPEATYAICCAALAFFVVYEPQTLRKSYLKSLDQLSGDCLSKINRHPLEAYSGCHSSKLYPEFFPMKELKLSRVSPKFIEQVLIWSVR</sequence>
<evidence type="ECO:0000256" key="3">
    <source>
        <dbReference type="ARBA" id="ARBA00022692"/>
    </source>
</evidence>
<keyword evidence="4" id="KW-1133">Transmembrane helix</keyword>
<organism evidence="7 8">
    <name type="scientific">Galendromus occidentalis</name>
    <name type="common">western predatory mite</name>
    <dbReference type="NCBI Taxonomy" id="34638"/>
    <lineage>
        <taxon>Eukaryota</taxon>
        <taxon>Metazoa</taxon>
        <taxon>Ecdysozoa</taxon>
        <taxon>Arthropoda</taxon>
        <taxon>Chelicerata</taxon>
        <taxon>Arachnida</taxon>
        <taxon>Acari</taxon>
        <taxon>Parasitiformes</taxon>
        <taxon>Mesostigmata</taxon>
        <taxon>Gamasina</taxon>
        <taxon>Phytoseioidea</taxon>
        <taxon>Phytoseiidae</taxon>
        <taxon>Typhlodrominae</taxon>
        <taxon>Galendromus</taxon>
    </lineage>
</organism>
<evidence type="ECO:0000256" key="4">
    <source>
        <dbReference type="ARBA" id="ARBA00022989"/>
    </source>
</evidence>
<evidence type="ECO:0000256" key="2">
    <source>
        <dbReference type="ARBA" id="ARBA00008924"/>
    </source>
</evidence>
<feature type="domain" description="Transmembrane protein 135 N-terminal" evidence="6">
    <location>
        <begin position="11"/>
        <end position="139"/>
    </location>
</feature>
<reference evidence="8" key="1">
    <citation type="submission" date="2025-08" db="UniProtKB">
        <authorList>
            <consortium name="RefSeq"/>
        </authorList>
    </citation>
    <scope>IDENTIFICATION</scope>
</reference>
<dbReference type="AlphaFoldDB" id="A0AAJ6QZ49"/>